<sequence length="47" mass="5618">MEDPAWQADAARLYQPLRRMDGTSFAGLVQEEAERLRQLWQTRPWKD</sequence>
<accession>A0A9X0QYP6</accession>
<evidence type="ECO:0000313" key="1">
    <source>
        <dbReference type="EMBL" id="MBC4016431.1"/>
    </source>
</evidence>
<dbReference type="RefSeq" id="WP_186771203.1">
    <property type="nucleotide sequence ID" value="NZ_JACOMF010000015.1"/>
</dbReference>
<dbReference type="EMBL" id="JACOMF010000015">
    <property type="protein sequence ID" value="MBC4016431.1"/>
    <property type="molecule type" value="Genomic_DNA"/>
</dbReference>
<organism evidence="1 2">
    <name type="scientific">Siccirubricoccus deserti</name>
    <dbReference type="NCBI Taxonomy" id="2013562"/>
    <lineage>
        <taxon>Bacteria</taxon>
        <taxon>Pseudomonadati</taxon>
        <taxon>Pseudomonadota</taxon>
        <taxon>Alphaproteobacteria</taxon>
        <taxon>Acetobacterales</taxon>
        <taxon>Roseomonadaceae</taxon>
        <taxon>Siccirubricoccus</taxon>
    </lineage>
</organism>
<gene>
    <name evidence="1" type="ORF">H7965_13985</name>
</gene>
<proteinExistence type="predicted"/>
<comment type="caution">
    <text evidence="1">The sequence shown here is derived from an EMBL/GenBank/DDBJ whole genome shotgun (WGS) entry which is preliminary data.</text>
</comment>
<dbReference type="Proteomes" id="UP000600101">
    <property type="component" value="Unassembled WGS sequence"/>
</dbReference>
<reference evidence="1" key="1">
    <citation type="submission" date="2020-08" db="EMBL/GenBank/DDBJ databases">
        <authorList>
            <person name="Hu Y."/>
            <person name="Nguyen S.V."/>
            <person name="Li F."/>
            <person name="Fanning S."/>
        </authorList>
    </citation>
    <scope>NUCLEOTIDE SEQUENCE</scope>
    <source>
        <strain evidence="1">SYSU D8009</strain>
    </source>
</reference>
<dbReference type="AlphaFoldDB" id="A0A9X0QYP6"/>
<evidence type="ECO:0000313" key="2">
    <source>
        <dbReference type="Proteomes" id="UP000600101"/>
    </source>
</evidence>
<protein>
    <submittedName>
        <fullName evidence="1">Uncharacterized protein</fullName>
    </submittedName>
</protein>
<name>A0A9X0QYP6_9PROT</name>
<keyword evidence="2" id="KW-1185">Reference proteome</keyword>